<evidence type="ECO:0000256" key="1">
    <source>
        <dbReference type="ARBA" id="ARBA00004496"/>
    </source>
</evidence>
<dbReference type="GO" id="GO:0071035">
    <property type="term" value="P:nuclear polyadenylation-dependent rRNA catabolic process"/>
    <property type="evidence" value="ECO:0007669"/>
    <property type="project" value="TreeGrafter"/>
</dbReference>
<evidence type="ECO:0000313" key="8">
    <source>
        <dbReference type="EMBL" id="ODV71824.1"/>
    </source>
</evidence>
<dbReference type="GO" id="GO:0034475">
    <property type="term" value="P:U4 snRNA 3'-end processing"/>
    <property type="evidence" value="ECO:0007669"/>
    <property type="project" value="TreeGrafter"/>
</dbReference>
<evidence type="ECO:0000256" key="3">
    <source>
        <dbReference type="ARBA" id="ARBA00006678"/>
    </source>
</evidence>
<evidence type="ECO:0000256" key="6">
    <source>
        <dbReference type="ARBA" id="ARBA00042523"/>
    </source>
</evidence>
<comment type="subcellular location">
    <subcellularLocation>
        <location evidence="1">Cytoplasm</location>
    </subcellularLocation>
    <subcellularLocation>
        <location evidence="2">Nucleus</location>
        <location evidence="2">Nucleolus</location>
    </subcellularLocation>
</comment>
<dbReference type="PANTHER" id="PTHR11097">
    <property type="entry name" value="EXOSOME COMPLEX EXONUCLEASE RIBOSOMAL RNA PROCESSING PROTEIN"/>
    <property type="match status" value="1"/>
</dbReference>
<dbReference type="GO" id="GO:0035925">
    <property type="term" value="F:mRNA 3'-UTR AU-rich region binding"/>
    <property type="evidence" value="ECO:0007669"/>
    <property type="project" value="TreeGrafter"/>
</dbReference>
<reference evidence="8 9" key="1">
    <citation type="journal article" date="2016" name="Proc. Natl. Acad. Sci. U.S.A.">
        <title>Comparative genomics of biotechnologically important yeasts.</title>
        <authorList>
            <person name="Riley R."/>
            <person name="Haridas S."/>
            <person name="Wolfe K.H."/>
            <person name="Lopes M.R."/>
            <person name="Hittinger C.T."/>
            <person name="Goeker M."/>
            <person name="Salamov A.A."/>
            <person name="Wisecaver J.H."/>
            <person name="Long T.M."/>
            <person name="Calvey C.H."/>
            <person name="Aerts A.L."/>
            <person name="Barry K.W."/>
            <person name="Choi C."/>
            <person name="Clum A."/>
            <person name="Coughlan A.Y."/>
            <person name="Deshpande S."/>
            <person name="Douglass A.P."/>
            <person name="Hanson S.J."/>
            <person name="Klenk H.-P."/>
            <person name="LaButti K.M."/>
            <person name="Lapidus A."/>
            <person name="Lindquist E.A."/>
            <person name="Lipzen A.M."/>
            <person name="Meier-Kolthoff J.P."/>
            <person name="Ohm R.A."/>
            <person name="Otillar R.P."/>
            <person name="Pangilinan J.L."/>
            <person name="Peng Y."/>
            <person name="Rokas A."/>
            <person name="Rosa C.A."/>
            <person name="Scheuner C."/>
            <person name="Sibirny A.A."/>
            <person name="Slot J.C."/>
            <person name="Stielow J.B."/>
            <person name="Sun H."/>
            <person name="Kurtzman C.P."/>
            <person name="Blackwell M."/>
            <person name="Grigoriev I.V."/>
            <person name="Jeffries T.W."/>
        </authorList>
    </citation>
    <scope>NUCLEOTIDE SEQUENCE [LARGE SCALE GENOMIC DNA]</scope>
    <source>
        <strain evidence="9">ATCC 18201 / CBS 1600 / BCRC 20928 / JCM 3617 / NBRC 0987 / NRRL Y-1542</strain>
    </source>
</reference>
<evidence type="ECO:0000259" key="7">
    <source>
        <dbReference type="Pfam" id="PF01138"/>
    </source>
</evidence>
<keyword evidence="9" id="KW-1185">Reference proteome</keyword>
<dbReference type="OrthoDB" id="272245at2759"/>
<keyword evidence="5" id="KW-0271">Exosome</keyword>
<dbReference type="GO" id="GO:0071028">
    <property type="term" value="P:nuclear mRNA surveillance"/>
    <property type="evidence" value="ECO:0007669"/>
    <property type="project" value="TreeGrafter"/>
</dbReference>
<dbReference type="GO" id="GO:0000467">
    <property type="term" value="P:exonucleolytic trimming to generate mature 3'-end of 5.8S rRNA from tricistronic rRNA transcript (SSU-rRNA, 5.8S rRNA, LSU-rRNA)"/>
    <property type="evidence" value="ECO:0007669"/>
    <property type="project" value="UniProtKB-ARBA"/>
</dbReference>
<dbReference type="EMBL" id="KV453938">
    <property type="protein sequence ID" value="ODV71824.1"/>
    <property type="molecule type" value="Genomic_DNA"/>
</dbReference>
<evidence type="ECO:0000256" key="4">
    <source>
        <dbReference type="ARBA" id="ARBA00022490"/>
    </source>
</evidence>
<dbReference type="Proteomes" id="UP000094389">
    <property type="component" value="Unassembled WGS sequence"/>
</dbReference>
<dbReference type="GO" id="GO:0000176">
    <property type="term" value="C:nuclear exosome (RNase complex)"/>
    <property type="evidence" value="ECO:0007669"/>
    <property type="project" value="UniProtKB-ARBA"/>
</dbReference>
<dbReference type="PANTHER" id="PTHR11097:SF8">
    <property type="entry name" value="EXOSOME COMPLEX COMPONENT RRP42"/>
    <property type="match status" value="1"/>
</dbReference>
<dbReference type="InterPro" id="IPR020568">
    <property type="entry name" value="Ribosomal_Su5_D2-typ_SF"/>
</dbReference>
<dbReference type="Gene3D" id="3.30.230.70">
    <property type="entry name" value="GHMP Kinase, N-terminal domain"/>
    <property type="match status" value="1"/>
</dbReference>
<dbReference type="InterPro" id="IPR027408">
    <property type="entry name" value="PNPase/RNase_PH_dom_sf"/>
</dbReference>
<dbReference type="InterPro" id="IPR050590">
    <property type="entry name" value="Exosome_comp_Rrp42_subfam"/>
</dbReference>
<dbReference type="InterPro" id="IPR001247">
    <property type="entry name" value="ExoRNase_PH_dom1"/>
</dbReference>
<dbReference type="GO" id="GO:0034476">
    <property type="term" value="P:U5 snRNA 3'-end processing"/>
    <property type="evidence" value="ECO:0007669"/>
    <property type="project" value="TreeGrafter"/>
</dbReference>
<dbReference type="SUPFAM" id="SSF55666">
    <property type="entry name" value="Ribonuclease PH domain 2-like"/>
    <property type="match status" value="1"/>
</dbReference>
<evidence type="ECO:0000256" key="5">
    <source>
        <dbReference type="ARBA" id="ARBA00022835"/>
    </source>
</evidence>
<accession>A0A1E4RX37</accession>
<sequence>MAKVLGYEYGKKEVMRTKYGVVSGLWVCAESQYKKIREKFPSSFDQSGHNEEVLKGTRRMLLSATERSYLYESLHSKHIIRPDGRNIKQFRPIQSHTGFLELSNGSSKITLSDGSECIVSIKAKVVDKAQEQDLVSVDLEIAGHREDSPYTLSLTSTLQSLYAKHIPRESLNLTSKFAYKLYIDILVIATYSHPLTMMSLATYLALQSTFLPKLTSSVDDKEIEEQPTFHDYEFVKLQVTVPVIFTVAVIGENCIIDPSAEEMEVSDNGLIVSWFDGKPISPMGTVRLSETNIKSLNPALIVKSVDLVSSIANSPWNVQIILS</sequence>
<dbReference type="InterPro" id="IPR036345">
    <property type="entry name" value="ExoRNase_PH_dom2_sf"/>
</dbReference>
<dbReference type="RefSeq" id="XP_020068863.1">
    <property type="nucleotide sequence ID" value="XM_020217541.1"/>
</dbReference>
<keyword evidence="4" id="KW-0963">Cytoplasm</keyword>
<dbReference type="GeneID" id="30991937"/>
<organism evidence="8 9">
    <name type="scientific">Cyberlindnera jadinii (strain ATCC 18201 / CBS 1600 / BCRC 20928 / JCM 3617 / NBRC 0987 / NRRL Y-1542)</name>
    <name type="common">Torula yeast</name>
    <name type="synonym">Candida utilis</name>
    <dbReference type="NCBI Taxonomy" id="983966"/>
    <lineage>
        <taxon>Eukaryota</taxon>
        <taxon>Fungi</taxon>
        <taxon>Dikarya</taxon>
        <taxon>Ascomycota</taxon>
        <taxon>Saccharomycotina</taxon>
        <taxon>Saccharomycetes</taxon>
        <taxon>Phaffomycetales</taxon>
        <taxon>Phaffomycetaceae</taxon>
        <taxon>Cyberlindnera</taxon>
    </lineage>
</organism>
<dbReference type="GO" id="GO:0005730">
    <property type="term" value="C:nucleolus"/>
    <property type="evidence" value="ECO:0007669"/>
    <property type="project" value="UniProtKB-SubCell"/>
</dbReference>
<dbReference type="STRING" id="983966.A0A1E4RX37"/>
<feature type="domain" description="Exoribonuclease phosphorolytic" evidence="7">
    <location>
        <begin position="89"/>
        <end position="212"/>
    </location>
</feature>
<name>A0A1E4RX37_CYBJN</name>
<dbReference type="AlphaFoldDB" id="A0A1E4RX37"/>
<dbReference type="Pfam" id="PF01138">
    <property type="entry name" value="RNase_PH"/>
    <property type="match status" value="1"/>
</dbReference>
<proteinExistence type="inferred from homology"/>
<evidence type="ECO:0000256" key="2">
    <source>
        <dbReference type="ARBA" id="ARBA00004604"/>
    </source>
</evidence>
<dbReference type="GO" id="GO:0071038">
    <property type="term" value="P:TRAMP-dependent tRNA surveillance pathway"/>
    <property type="evidence" value="ECO:0007669"/>
    <property type="project" value="TreeGrafter"/>
</dbReference>
<dbReference type="GO" id="GO:0000177">
    <property type="term" value="C:cytoplasmic exosome (RNase complex)"/>
    <property type="evidence" value="ECO:0007669"/>
    <property type="project" value="TreeGrafter"/>
</dbReference>
<dbReference type="GO" id="GO:0016075">
    <property type="term" value="P:rRNA catabolic process"/>
    <property type="evidence" value="ECO:0007669"/>
    <property type="project" value="TreeGrafter"/>
</dbReference>
<dbReference type="SUPFAM" id="SSF54211">
    <property type="entry name" value="Ribosomal protein S5 domain 2-like"/>
    <property type="match status" value="1"/>
</dbReference>
<evidence type="ECO:0000313" key="9">
    <source>
        <dbReference type="Proteomes" id="UP000094389"/>
    </source>
</evidence>
<comment type="similarity">
    <text evidence="3">Belongs to the RNase PH family.</text>
</comment>
<protein>
    <recommendedName>
        <fullName evidence="6">Ribosomal RNA-processing protein 42</fullName>
    </recommendedName>
</protein>
<gene>
    <name evidence="8" type="ORF">CYBJADRAFT_195061</name>
</gene>
<dbReference type="GO" id="GO:0034473">
    <property type="term" value="P:U1 snRNA 3'-end processing"/>
    <property type="evidence" value="ECO:0007669"/>
    <property type="project" value="TreeGrafter"/>
</dbReference>
<dbReference type="OMA" id="INKRWHW"/>